<keyword evidence="1" id="KW-0472">Membrane</keyword>
<keyword evidence="1" id="KW-1133">Transmembrane helix</keyword>
<dbReference type="EMBL" id="UAWN01000016">
    <property type="protein sequence ID" value="SQC41153.1"/>
    <property type="molecule type" value="Genomic_DNA"/>
</dbReference>
<dbReference type="AlphaFoldDB" id="A0A2X3EXG4"/>
<protein>
    <submittedName>
        <fullName evidence="2">Drug/metabolite transporter permease</fullName>
    </submittedName>
</protein>
<sequence length="43" mass="4929">MLSILFLHTQLQAWHLFSALFIMVGIGICSLEKRQAASIRLRD</sequence>
<keyword evidence="1" id="KW-0812">Transmembrane</keyword>
<accession>A0A2X3EXG4</accession>
<reference evidence="2 3" key="1">
    <citation type="submission" date="2018-06" db="EMBL/GenBank/DDBJ databases">
        <authorList>
            <consortium name="Pathogen Informatics"/>
            <person name="Doyle S."/>
        </authorList>
    </citation>
    <scope>NUCLEOTIDE SEQUENCE [LARGE SCALE GENOMIC DNA]</scope>
    <source>
        <strain evidence="2 3">NCTC9128</strain>
    </source>
</reference>
<name>A0A2X3EXG4_KLEPN</name>
<proteinExistence type="predicted"/>
<gene>
    <name evidence="2" type="ORF">NCTC9128_07166</name>
</gene>
<dbReference type="Proteomes" id="UP000251088">
    <property type="component" value="Unassembled WGS sequence"/>
</dbReference>
<evidence type="ECO:0000256" key="1">
    <source>
        <dbReference type="SAM" id="Phobius"/>
    </source>
</evidence>
<feature type="transmembrane region" description="Helical" evidence="1">
    <location>
        <begin position="12"/>
        <end position="31"/>
    </location>
</feature>
<organism evidence="2 3">
    <name type="scientific">Klebsiella pneumoniae</name>
    <dbReference type="NCBI Taxonomy" id="573"/>
    <lineage>
        <taxon>Bacteria</taxon>
        <taxon>Pseudomonadati</taxon>
        <taxon>Pseudomonadota</taxon>
        <taxon>Gammaproteobacteria</taxon>
        <taxon>Enterobacterales</taxon>
        <taxon>Enterobacteriaceae</taxon>
        <taxon>Klebsiella/Raoultella group</taxon>
        <taxon>Klebsiella</taxon>
        <taxon>Klebsiella pneumoniae complex</taxon>
    </lineage>
</organism>
<evidence type="ECO:0000313" key="2">
    <source>
        <dbReference type="EMBL" id="SQC41153.1"/>
    </source>
</evidence>
<evidence type="ECO:0000313" key="3">
    <source>
        <dbReference type="Proteomes" id="UP000251088"/>
    </source>
</evidence>